<accession>A0A1E5VGN4</accession>
<proteinExistence type="predicted"/>
<protein>
    <recommendedName>
        <fullName evidence="1">F-box domain-containing protein</fullName>
    </recommendedName>
</protein>
<evidence type="ECO:0000313" key="2">
    <source>
        <dbReference type="EMBL" id="OEL24293.1"/>
    </source>
</evidence>
<reference evidence="2 3" key="1">
    <citation type="submission" date="2016-09" db="EMBL/GenBank/DDBJ databases">
        <title>The draft genome of Dichanthelium oligosanthes: A C3 panicoid grass species.</title>
        <authorList>
            <person name="Studer A.J."/>
            <person name="Schnable J.C."/>
            <person name="Brutnell T.P."/>
        </authorList>
    </citation>
    <scope>NUCLEOTIDE SEQUENCE [LARGE SCALE GENOMIC DNA]</scope>
    <source>
        <strain evidence="3">cv. Kellogg 1175</strain>
        <tissue evidence="2">Leaf</tissue>
    </source>
</reference>
<dbReference type="OrthoDB" id="1863935at2759"/>
<dbReference type="PANTHER" id="PTHR44586">
    <property type="entry name" value="F-BOX DOMAIN CONTAINING PROTEIN, EXPRESSED"/>
    <property type="match status" value="1"/>
</dbReference>
<gene>
    <name evidence="2" type="ORF">BAE44_0014687</name>
</gene>
<dbReference type="Pfam" id="PF12937">
    <property type="entry name" value="F-box-like"/>
    <property type="match status" value="1"/>
</dbReference>
<dbReference type="Gene3D" id="1.20.1280.50">
    <property type="match status" value="1"/>
</dbReference>
<evidence type="ECO:0000259" key="1">
    <source>
        <dbReference type="Pfam" id="PF12937"/>
    </source>
</evidence>
<comment type="caution">
    <text evidence="2">The sequence shown here is derived from an EMBL/GenBank/DDBJ whole genome shotgun (WGS) entry which is preliminary data.</text>
</comment>
<dbReference type="Proteomes" id="UP000095767">
    <property type="component" value="Unassembled WGS sequence"/>
</dbReference>
<evidence type="ECO:0000313" key="3">
    <source>
        <dbReference type="Proteomes" id="UP000095767"/>
    </source>
</evidence>
<dbReference type="EMBL" id="LWDX02039997">
    <property type="protein sequence ID" value="OEL24293.1"/>
    <property type="molecule type" value="Genomic_DNA"/>
</dbReference>
<dbReference type="CDD" id="cd09917">
    <property type="entry name" value="F-box_SF"/>
    <property type="match status" value="1"/>
</dbReference>
<sequence length="125" mass="13006">MGSHGRASAGWSELPADVLVTVLEGLAIRDLCRAGAVCRWWNAASSYVRGRHRALSRPRTTPCLLYTTAGSSSSSEPAGAAMLYSITDGRSYPVPLTGASIPGGFWLGPPTAGSSPPTNKRSSIS</sequence>
<dbReference type="InterPro" id="IPR036047">
    <property type="entry name" value="F-box-like_dom_sf"/>
</dbReference>
<name>A0A1E5VGN4_9POAL</name>
<dbReference type="InterPro" id="IPR001810">
    <property type="entry name" value="F-box_dom"/>
</dbReference>
<dbReference type="AlphaFoldDB" id="A0A1E5VGN4"/>
<feature type="domain" description="F-box" evidence="1">
    <location>
        <begin position="11"/>
        <end position="45"/>
    </location>
</feature>
<keyword evidence="3" id="KW-1185">Reference proteome</keyword>
<organism evidence="2 3">
    <name type="scientific">Dichanthelium oligosanthes</name>
    <dbReference type="NCBI Taxonomy" id="888268"/>
    <lineage>
        <taxon>Eukaryota</taxon>
        <taxon>Viridiplantae</taxon>
        <taxon>Streptophyta</taxon>
        <taxon>Embryophyta</taxon>
        <taxon>Tracheophyta</taxon>
        <taxon>Spermatophyta</taxon>
        <taxon>Magnoliopsida</taxon>
        <taxon>Liliopsida</taxon>
        <taxon>Poales</taxon>
        <taxon>Poaceae</taxon>
        <taxon>PACMAD clade</taxon>
        <taxon>Panicoideae</taxon>
        <taxon>Panicodae</taxon>
        <taxon>Paniceae</taxon>
        <taxon>Dichantheliinae</taxon>
        <taxon>Dichanthelium</taxon>
    </lineage>
</organism>
<dbReference type="PANTHER" id="PTHR44586:SF6">
    <property type="entry name" value="OS11G0579600 PROTEIN"/>
    <property type="match status" value="1"/>
</dbReference>
<dbReference type="SUPFAM" id="SSF81383">
    <property type="entry name" value="F-box domain"/>
    <property type="match status" value="1"/>
</dbReference>